<evidence type="ECO:0000313" key="2">
    <source>
        <dbReference type="EMBL" id="ULP42484.1"/>
    </source>
</evidence>
<gene>
    <name evidence="2" type="ORF">MJO58_00165</name>
</gene>
<dbReference type="Gene3D" id="3.30.950.30">
    <property type="entry name" value="Schlafen, AAA domain"/>
    <property type="match status" value="1"/>
</dbReference>
<proteinExistence type="predicted"/>
<evidence type="ECO:0000259" key="1">
    <source>
        <dbReference type="Pfam" id="PF04326"/>
    </source>
</evidence>
<keyword evidence="2" id="KW-0067">ATP-binding</keyword>
<protein>
    <submittedName>
        <fullName evidence="2">ATP-binding protein</fullName>
    </submittedName>
</protein>
<accession>A0ABY3UYZ0</accession>
<dbReference type="Pfam" id="PF04326">
    <property type="entry name" value="SLFN_AlbA_2"/>
    <property type="match status" value="1"/>
</dbReference>
<keyword evidence="3" id="KW-1185">Reference proteome</keyword>
<sequence length="275" mass="30635">MAVWRHREMENALGGVIDSSMTVDQLQRLVDEFSSEHEFIDFKAKGALMPERAVRKEWRFECGKDVSAFANGRGGLLIYGVRDAKAVAAGSERPAPFAAGEADPDELEEVFRRAVREVTAPVPGFEMLPVYDGDSFYMVCVIPPSVLAPHAATMPGDGREGLVYPKRAAGESQVVCMREYQVAELYERRARVGDDRRRRAETVWGEGVAALDVPRAPRVWLAVASTPDLPQDDVLTEEVRRAIDEWDDREPFPWLIQKRFVGVGGYPVQRPAACA</sequence>
<dbReference type="RefSeq" id="WP_239721606.1">
    <property type="nucleotide sequence ID" value="NZ_CP092423.2"/>
</dbReference>
<organism evidence="2 3">
    <name type="scientific">Mycobacterium lentiflavum</name>
    <dbReference type="NCBI Taxonomy" id="141349"/>
    <lineage>
        <taxon>Bacteria</taxon>
        <taxon>Bacillati</taxon>
        <taxon>Actinomycetota</taxon>
        <taxon>Actinomycetes</taxon>
        <taxon>Mycobacteriales</taxon>
        <taxon>Mycobacteriaceae</taxon>
        <taxon>Mycobacterium</taxon>
        <taxon>Mycobacterium simiae complex</taxon>
    </lineage>
</organism>
<dbReference type="InterPro" id="IPR038461">
    <property type="entry name" value="Schlafen_AlbA_2_dom_sf"/>
</dbReference>
<dbReference type="Proteomes" id="UP001055171">
    <property type="component" value="Chromosome"/>
</dbReference>
<keyword evidence="2" id="KW-0547">Nucleotide-binding</keyword>
<dbReference type="EMBL" id="CP092423">
    <property type="protein sequence ID" value="ULP42484.1"/>
    <property type="molecule type" value="Genomic_DNA"/>
</dbReference>
<evidence type="ECO:0000313" key="3">
    <source>
        <dbReference type="Proteomes" id="UP001055171"/>
    </source>
</evidence>
<reference evidence="2" key="1">
    <citation type="submission" date="2022-08" db="EMBL/GenBank/DDBJ databases">
        <title>Complete genome sequence of 14 non-tuberculosis mycobacteria type-strains.</title>
        <authorList>
            <person name="Igarashi Y."/>
            <person name="Osugi A."/>
            <person name="Mitarai S."/>
        </authorList>
    </citation>
    <scope>NUCLEOTIDE SEQUENCE</scope>
    <source>
        <strain evidence="2">ATCC 51985</strain>
    </source>
</reference>
<feature type="domain" description="Schlafen AlbA-2" evidence="1">
    <location>
        <begin position="36"/>
        <end position="149"/>
    </location>
</feature>
<name>A0ABY3UYZ0_MYCLN</name>
<dbReference type="InterPro" id="IPR007421">
    <property type="entry name" value="Schlafen_AlbA_2_dom"/>
</dbReference>
<dbReference type="GO" id="GO:0005524">
    <property type="term" value="F:ATP binding"/>
    <property type="evidence" value="ECO:0007669"/>
    <property type="project" value="UniProtKB-KW"/>
</dbReference>